<dbReference type="Gene3D" id="1.25.40.20">
    <property type="entry name" value="Ankyrin repeat-containing domain"/>
    <property type="match status" value="1"/>
</dbReference>
<sequence>MASRISIPQGVKRTFREREKAIPDQQDCLKKARVLPVYPDSGIRHWNLWPLFKKPEFSRQLTEAIVERLDASRVHAYFNNGGEIDHRDAAGNTPVHLLAIHHGHWQQDKAQLQNLETVASEMMSFYNPLEALEICQQRNNQQNTPWHELMKFGDPGKRRSQQNELSPAAKILIKVFLHAAASPLYAGKAKERDQCPAIALLPKLTDELELISLIVKYDQDLNLRFQPGANPAVQLRYPNLIVACIRLHYPAVLQQLLISGASWTETENHPAHIAMEDIRYWPQLHDPRQCARVLCDWAITLKGSELCFDLISVLNYWEKQRLSAGPEKIQALRECMELLLNMIERHNTAITCRSEDIQDGAYTISEGLQLLLQRRYTHLWSLYRKT</sequence>
<dbReference type="RefSeq" id="WP_087107415.1">
    <property type="nucleotide sequence ID" value="NZ_CBCSCN010000001.1"/>
</dbReference>
<protein>
    <submittedName>
        <fullName evidence="1">Uncharacterized protein</fullName>
    </submittedName>
</protein>
<keyword evidence="2" id="KW-1185">Reference proteome</keyword>
<dbReference type="AlphaFoldDB" id="A0A1X7AGJ0"/>
<gene>
    <name evidence="1" type="ORF">EHSB41UT_00946</name>
</gene>
<organism evidence="1 2">
    <name type="scientific">Parendozoicomonas haliclonae</name>
    <dbReference type="NCBI Taxonomy" id="1960125"/>
    <lineage>
        <taxon>Bacteria</taxon>
        <taxon>Pseudomonadati</taxon>
        <taxon>Pseudomonadota</taxon>
        <taxon>Gammaproteobacteria</taxon>
        <taxon>Oceanospirillales</taxon>
        <taxon>Endozoicomonadaceae</taxon>
        <taxon>Parendozoicomonas</taxon>
    </lineage>
</organism>
<evidence type="ECO:0000313" key="1">
    <source>
        <dbReference type="EMBL" id="SMA38939.1"/>
    </source>
</evidence>
<dbReference type="InterPro" id="IPR036770">
    <property type="entry name" value="Ankyrin_rpt-contain_sf"/>
</dbReference>
<accession>A0A1X7AGJ0</accession>
<dbReference type="EMBL" id="FWPT01000002">
    <property type="protein sequence ID" value="SMA38939.1"/>
    <property type="molecule type" value="Genomic_DNA"/>
</dbReference>
<reference evidence="1 2" key="1">
    <citation type="submission" date="2017-03" db="EMBL/GenBank/DDBJ databases">
        <authorList>
            <person name="Afonso C.L."/>
            <person name="Miller P.J."/>
            <person name="Scott M.A."/>
            <person name="Spackman E."/>
            <person name="Goraichik I."/>
            <person name="Dimitrov K.M."/>
            <person name="Suarez D.L."/>
            <person name="Swayne D.E."/>
        </authorList>
    </citation>
    <scope>NUCLEOTIDE SEQUENCE [LARGE SCALE GENOMIC DNA]</scope>
    <source>
        <strain evidence="1">SB41UT1</strain>
    </source>
</reference>
<proteinExistence type="predicted"/>
<dbReference type="Proteomes" id="UP000196573">
    <property type="component" value="Unassembled WGS sequence"/>
</dbReference>
<evidence type="ECO:0000313" key="2">
    <source>
        <dbReference type="Proteomes" id="UP000196573"/>
    </source>
</evidence>
<name>A0A1X7AGJ0_9GAMM</name>